<feature type="signal peptide" evidence="1">
    <location>
        <begin position="1"/>
        <end position="17"/>
    </location>
</feature>
<evidence type="ECO:0000313" key="2">
    <source>
        <dbReference type="EMBL" id="JAE11617.1"/>
    </source>
</evidence>
<accession>A0A0A9FH41</accession>
<reference evidence="2" key="1">
    <citation type="submission" date="2014-09" db="EMBL/GenBank/DDBJ databases">
        <authorList>
            <person name="Magalhaes I.L.F."/>
            <person name="Oliveira U."/>
            <person name="Santos F.R."/>
            <person name="Vidigal T.H.D.A."/>
            <person name="Brescovit A.D."/>
            <person name="Santos A.J."/>
        </authorList>
    </citation>
    <scope>NUCLEOTIDE SEQUENCE</scope>
    <source>
        <tissue evidence="2">Shoot tissue taken approximately 20 cm above the soil surface</tissue>
    </source>
</reference>
<protein>
    <submittedName>
        <fullName evidence="2">Uncharacterized protein</fullName>
    </submittedName>
</protein>
<evidence type="ECO:0000256" key="1">
    <source>
        <dbReference type="SAM" id="SignalP"/>
    </source>
</evidence>
<name>A0A0A9FH41_ARUDO</name>
<organism evidence="2">
    <name type="scientific">Arundo donax</name>
    <name type="common">Giant reed</name>
    <name type="synonym">Donax arundinaceus</name>
    <dbReference type="NCBI Taxonomy" id="35708"/>
    <lineage>
        <taxon>Eukaryota</taxon>
        <taxon>Viridiplantae</taxon>
        <taxon>Streptophyta</taxon>
        <taxon>Embryophyta</taxon>
        <taxon>Tracheophyta</taxon>
        <taxon>Spermatophyta</taxon>
        <taxon>Magnoliopsida</taxon>
        <taxon>Liliopsida</taxon>
        <taxon>Poales</taxon>
        <taxon>Poaceae</taxon>
        <taxon>PACMAD clade</taxon>
        <taxon>Arundinoideae</taxon>
        <taxon>Arundineae</taxon>
        <taxon>Arundo</taxon>
    </lineage>
</organism>
<proteinExistence type="predicted"/>
<dbReference type="AlphaFoldDB" id="A0A0A9FH41"/>
<keyword evidence="1" id="KW-0732">Signal</keyword>
<reference evidence="2" key="2">
    <citation type="journal article" date="2015" name="Data Brief">
        <title>Shoot transcriptome of the giant reed, Arundo donax.</title>
        <authorList>
            <person name="Barrero R.A."/>
            <person name="Guerrero F.D."/>
            <person name="Moolhuijzen P."/>
            <person name="Goolsby J.A."/>
            <person name="Tidwell J."/>
            <person name="Bellgard S.E."/>
            <person name="Bellgard M.I."/>
        </authorList>
    </citation>
    <scope>NUCLEOTIDE SEQUENCE</scope>
    <source>
        <tissue evidence="2">Shoot tissue taken approximately 20 cm above the soil surface</tissue>
    </source>
</reference>
<sequence length="30" mass="3327">MYLCSITIVLVVTEAIASTMDPYDCVCICR</sequence>
<feature type="chain" id="PRO_5002064685" evidence="1">
    <location>
        <begin position="18"/>
        <end position="30"/>
    </location>
</feature>
<dbReference type="EMBL" id="GBRH01186279">
    <property type="protein sequence ID" value="JAE11617.1"/>
    <property type="molecule type" value="Transcribed_RNA"/>
</dbReference>